<dbReference type="EMBL" id="NBNE01019459">
    <property type="protein sequence ID" value="OWY91807.1"/>
    <property type="molecule type" value="Genomic_DNA"/>
</dbReference>
<comment type="caution">
    <text evidence="1">The sequence shown here is derived from an EMBL/GenBank/DDBJ whole genome shotgun (WGS) entry which is preliminary data.</text>
</comment>
<dbReference type="AlphaFoldDB" id="A0A225UF13"/>
<dbReference type="OrthoDB" id="123906at2759"/>
<dbReference type="Proteomes" id="UP000198211">
    <property type="component" value="Unassembled WGS sequence"/>
</dbReference>
<keyword evidence="2" id="KW-1185">Reference proteome</keyword>
<sequence>MATNHKDKDCLKCFDCIPRWRMNLIYRGMRVPEPARNLMIDLLGPGIIDVRTSFGWLPTGECEFGIGQGSNLHISCYLDCLQARIAECADPIEIQYHQTTRGRVSHLFVDDQLGITSTEQREQNHVKITNMLTRKTGTGGVFGASKSFMMYLTHGNKHF</sequence>
<proteinExistence type="predicted"/>
<organism evidence="1 2">
    <name type="scientific">Phytophthora megakarya</name>
    <dbReference type="NCBI Taxonomy" id="4795"/>
    <lineage>
        <taxon>Eukaryota</taxon>
        <taxon>Sar</taxon>
        <taxon>Stramenopiles</taxon>
        <taxon>Oomycota</taxon>
        <taxon>Peronosporomycetes</taxon>
        <taxon>Peronosporales</taxon>
        <taxon>Peronosporaceae</taxon>
        <taxon>Phytophthora</taxon>
    </lineage>
</organism>
<name>A0A225UF13_9STRA</name>
<protein>
    <submittedName>
        <fullName evidence="1">Uncharacterized protein</fullName>
    </submittedName>
</protein>
<evidence type="ECO:0000313" key="2">
    <source>
        <dbReference type="Proteomes" id="UP000198211"/>
    </source>
</evidence>
<reference evidence="2" key="1">
    <citation type="submission" date="2017-03" db="EMBL/GenBank/DDBJ databases">
        <title>Phytopthora megakarya and P. palmivora, two closely related causual agents of cacao black pod achieved similar genome size and gene model numbers by different mechanisms.</title>
        <authorList>
            <person name="Ali S."/>
            <person name="Shao J."/>
            <person name="Larry D.J."/>
            <person name="Kronmiller B."/>
            <person name="Shen D."/>
            <person name="Strem M.D."/>
            <person name="Melnick R.L."/>
            <person name="Guiltinan M.J."/>
            <person name="Tyler B.M."/>
            <person name="Meinhardt L.W."/>
            <person name="Bailey B.A."/>
        </authorList>
    </citation>
    <scope>NUCLEOTIDE SEQUENCE [LARGE SCALE GENOMIC DNA]</scope>
    <source>
        <strain evidence="2">zdho120</strain>
    </source>
</reference>
<evidence type="ECO:0000313" key="1">
    <source>
        <dbReference type="EMBL" id="OWY91807.1"/>
    </source>
</evidence>
<accession>A0A225UF13</accession>
<gene>
    <name evidence="1" type="ORF">PHMEG_00039467</name>
</gene>